<organism evidence="2">
    <name type="scientific">viral metagenome</name>
    <dbReference type="NCBI Taxonomy" id="1070528"/>
    <lineage>
        <taxon>unclassified sequences</taxon>
        <taxon>metagenomes</taxon>
        <taxon>organismal metagenomes</taxon>
    </lineage>
</organism>
<feature type="compositionally biased region" description="Basic and acidic residues" evidence="1">
    <location>
        <begin position="121"/>
        <end position="134"/>
    </location>
</feature>
<reference evidence="2" key="1">
    <citation type="journal article" date="2020" name="Nature">
        <title>Giant virus diversity and host interactions through global metagenomics.</title>
        <authorList>
            <person name="Schulz F."/>
            <person name="Roux S."/>
            <person name="Paez-Espino D."/>
            <person name="Jungbluth S."/>
            <person name="Walsh D.A."/>
            <person name="Denef V.J."/>
            <person name="McMahon K.D."/>
            <person name="Konstantinidis K.T."/>
            <person name="Eloe-Fadrosh E.A."/>
            <person name="Kyrpides N.C."/>
            <person name="Woyke T."/>
        </authorList>
    </citation>
    <scope>NUCLEOTIDE SEQUENCE</scope>
    <source>
        <strain evidence="2">GVMAG-M-3300001351-8</strain>
    </source>
</reference>
<evidence type="ECO:0000313" key="2">
    <source>
        <dbReference type="EMBL" id="QHT28934.1"/>
    </source>
</evidence>
<feature type="region of interest" description="Disordered" evidence="1">
    <location>
        <begin position="1"/>
        <end position="22"/>
    </location>
</feature>
<dbReference type="EMBL" id="MN738866">
    <property type="protein sequence ID" value="QHT28934.1"/>
    <property type="molecule type" value="Genomic_DNA"/>
</dbReference>
<protein>
    <submittedName>
        <fullName evidence="2">Uncharacterized protein</fullName>
    </submittedName>
</protein>
<feature type="compositionally biased region" description="Low complexity" evidence="1">
    <location>
        <begin position="253"/>
        <end position="262"/>
    </location>
</feature>
<feature type="region of interest" description="Disordered" evidence="1">
    <location>
        <begin position="170"/>
        <end position="332"/>
    </location>
</feature>
<feature type="compositionally biased region" description="Polar residues" evidence="1">
    <location>
        <begin position="172"/>
        <end position="186"/>
    </location>
</feature>
<feature type="region of interest" description="Disordered" evidence="1">
    <location>
        <begin position="121"/>
        <end position="141"/>
    </location>
</feature>
<proteinExistence type="predicted"/>
<evidence type="ECO:0000256" key="1">
    <source>
        <dbReference type="SAM" id="MobiDB-lite"/>
    </source>
</evidence>
<accession>A0A6C0EID0</accession>
<sequence>MFGAGKYTRNDLVAGPKDPRGNGRVLGNQALAGYVMGDKGAPVWRIIQGAPKEYMQGLAKPGQKRVYPKISPKAAKRAFNRYYNDASNFKSPRGRAQSRTYDLNHSGQVVDDSRYRRSPHIYDYKGQDTGDKPNTKLSGTKLEEARRRAAIARRARDLSGSSMAGGAACGFNSATRSCSKTGTSNPEWCEVGPKGACRKSPMGKKNSPKNPKNVARGVALASTRKVKSPARAKSPQRPARAPTQGWEIEDALRGSPASPPSKSRGRPSRVQKLTGHKSPAFGSKGSACSHLSPRDCEMHPACSYAKGTGKGSGCRRSAKPTPSLRPTGQDLW</sequence>
<dbReference type="AlphaFoldDB" id="A0A6C0EID0"/>
<name>A0A6C0EID0_9ZZZZ</name>